<dbReference type="GO" id="GO:0045948">
    <property type="term" value="P:positive regulation of translational initiation"/>
    <property type="evidence" value="ECO:0007669"/>
    <property type="project" value="TreeGrafter"/>
</dbReference>
<dbReference type="PANTHER" id="PTHR12709:SF4">
    <property type="entry name" value="DNA-DIRECTED RNA POLYMERASE II SUBUNIT RPB7"/>
    <property type="match status" value="1"/>
</dbReference>
<evidence type="ECO:0000256" key="4">
    <source>
        <dbReference type="ARBA" id="ARBA00023163"/>
    </source>
</evidence>
<feature type="domain" description="RNA polymerase Rpb7-like N-terminal" evidence="6">
    <location>
        <begin position="9"/>
        <end position="63"/>
    </location>
</feature>
<name>A0AAN7Y7Y4_9EURO</name>
<dbReference type="Proteomes" id="UP001309876">
    <property type="component" value="Unassembled WGS sequence"/>
</dbReference>
<dbReference type="InterPro" id="IPR005576">
    <property type="entry name" value="Rpb7-like_N"/>
</dbReference>
<dbReference type="EMBL" id="JAVRRJ010000002">
    <property type="protein sequence ID" value="KAK5088513.1"/>
    <property type="molecule type" value="Genomic_DNA"/>
</dbReference>
<dbReference type="InterPro" id="IPR036898">
    <property type="entry name" value="RNA_pol_Rpb7-like_N_sf"/>
</dbReference>
<evidence type="ECO:0000313" key="7">
    <source>
        <dbReference type="EMBL" id="KAK5088513.1"/>
    </source>
</evidence>
<keyword evidence="5" id="KW-0539">Nucleus</keyword>
<dbReference type="InterPro" id="IPR045113">
    <property type="entry name" value="Rpb7-like"/>
</dbReference>
<comment type="caution">
    <text evidence="7">The sequence shown here is derived from an EMBL/GenBank/DDBJ whole genome shotgun (WGS) entry which is preliminary data.</text>
</comment>
<keyword evidence="8" id="KW-1185">Reference proteome</keyword>
<dbReference type="FunFam" id="3.30.1490.120:FF:000001">
    <property type="entry name" value="DNA-directed RNA polymerase II subunit RPB7"/>
    <property type="match status" value="1"/>
</dbReference>
<dbReference type="GO" id="GO:0031369">
    <property type="term" value="F:translation initiation factor binding"/>
    <property type="evidence" value="ECO:0007669"/>
    <property type="project" value="TreeGrafter"/>
</dbReference>
<gene>
    <name evidence="7" type="primary">RPB7</name>
    <name evidence="7" type="ORF">LTR05_002733</name>
</gene>
<dbReference type="GO" id="GO:0000932">
    <property type="term" value="C:P-body"/>
    <property type="evidence" value="ECO:0007669"/>
    <property type="project" value="TreeGrafter"/>
</dbReference>
<evidence type="ECO:0000259" key="6">
    <source>
        <dbReference type="Pfam" id="PF03876"/>
    </source>
</evidence>
<evidence type="ECO:0000256" key="2">
    <source>
        <dbReference type="ARBA" id="ARBA00009307"/>
    </source>
</evidence>
<dbReference type="GO" id="GO:0003697">
    <property type="term" value="F:single-stranded DNA binding"/>
    <property type="evidence" value="ECO:0007669"/>
    <property type="project" value="TreeGrafter"/>
</dbReference>
<dbReference type="AlphaFoldDB" id="A0AAN7Y7Y4"/>
<dbReference type="Gene3D" id="3.30.1490.120">
    <property type="entry name" value="RNA polymerase Rpb7-like, N-terminal domain"/>
    <property type="match status" value="1"/>
</dbReference>
<comment type="subcellular location">
    <subcellularLocation>
        <location evidence="1 5">Nucleus</location>
    </subcellularLocation>
</comment>
<dbReference type="GO" id="GO:0005665">
    <property type="term" value="C:RNA polymerase II, core complex"/>
    <property type="evidence" value="ECO:0007669"/>
    <property type="project" value="TreeGrafter"/>
</dbReference>
<evidence type="ECO:0000256" key="1">
    <source>
        <dbReference type="ARBA" id="ARBA00004123"/>
    </source>
</evidence>
<evidence type="ECO:0000256" key="5">
    <source>
        <dbReference type="RuleBase" id="RU369086"/>
    </source>
</evidence>
<dbReference type="CDD" id="cd04329">
    <property type="entry name" value="RNAP_II_Rpb7_N"/>
    <property type="match status" value="1"/>
</dbReference>
<reference evidence="7 8" key="1">
    <citation type="submission" date="2023-08" db="EMBL/GenBank/DDBJ databases">
        <title>Black Yeasts Isolated from many extreme environments.</title>
        <authorList>
            <person name="Coleine C."/>
            <person name="Stajich J.E."/>
            <person name="Selbmann L."/>
        </authorList>
    </citation>
    <scope>NUCLEOTIDE SEQUENCE [LARGE SCALE GENOMIC DNA]</scope>
    <source>
        <strain evidence="7 8">CCFEE 5910</strain>
    </source>
</reference>
<keyword evidence="4 5" id="KW-0804">Transcription</keyword>
<dbReference type="SUPFAM" id="SSF88798">
    <property type="entry name" value="N-terminal, heterodimerisation domain of RBP7 (RpoE)"/>
    <property type="match status" value="1"/>
</dbReference>
<dbReference type="GO" id="GO:0006367">
    <property type="term" value="P:transcription initiation at RNA polymerase II promoter"/>
    <property type="evidence" value="ECO:0007669"/>
    <property type="project" value="TreeGrafter"/>
</dbReference>
<dbReference type="GO" id="GO:0003727">
    <property type="term" value="F:single-stranded RNA binding"/>
    <property type="evidence" value="ECO:0007669"/>
    <property type="project" value="TreeGrafter"/>
</dbReference>
<comment type="function">
    <text evidence="5">DNA-dependent RNA polymerase which catalyzes the transcription of DNA into RNA using the four ribonucleoside triphosphates as substrates.</text>
</comment>
<evidence type="ECO:0000256" key="3">
    <source>
        <dbReference type="ARBA" id="ARBA00022478"/>
    </source>
</evidence>
<evidence type="ECO:0000313" key="8">
    <source>
        <dbReference type="Proteomes" id="UP001309876"/>
    </source>
</evidence>
<dbReference type="RefSeq" id="XP_064754700.1">
    <property type="nucleotide sequence ID" value="XM_064898743.1"/>
</dbReference>
<dbReference type="GO" id="GO:0060213">
    <property type="term" value="P:positive regulation of nuclear-transcribed mRNA poly(A) tail shortening"/>
    <property type="evidence" value="ECO:0007669"/>
    <property type="project" value="TreeGrafter"/>
</dbReference>
<keyword evidence="3 5" id="KW-0240">DNA-directed RNA polymerase</keyword>
<sequence>MFFLKYLEREISLHPSFLGNNIAEFLTDKLYDDMEGSCNGEYYIICIMDIYNISAGKVRPGTGIAEFTILYRAILWKPFKGEAHLPAGFKYNPDATPVQYVGTDGAIIEKGSAVRVQLMGLRTDVNQLFGIGKMSAGWFGPI</sequence>
<organism evidence="7 8">
    <name type="scientific">Lithohypha guttulata</name>
    <dbReference type="NCBI Taxonomy" id="1690604"/>
    <lineage>
        <taxon>Eukaryota</taxon>
        <taxon>Fungi</taxon>
        <taxon>Dikarya</taxon>
        <taxon>Ascomycota</taxon>
        <taxon>Pezizomycotina</taxon>
        <taxon>Eurotiomycetes</taxon>
        <taxon>Chaetothyriomycetidae</taxon>
        <taxon>Chaetothyriales</taxon>
        <taxon>Trichomeriaceae</taxon>
        <taxon>Lithohypha</taxon>
    </lineage>
</organism>
<protein>
    <recommendedName>
        <fullName evidence="5">DNA-directed RNA polymerase subunit</fullName>
    </recommendedName>
</protein>
<dbReference type="PANTHER" id="PTHR12709">
    <property type="entry name" value="DNA-DIRECTED RNA POLYMERASE II, III"/>
    <property type="match status" value="1"/>
</dbReference>
<accession>A0AAN7Y7Y4</accession>
<dbReference type="Pfam" id="PF03876">
    <property type="entry name" value="SHS2_Rpb7-N"/>
    <property type="match status" value="1"/>
</dbReference>
<comment type="similarity">
    <text evidence="2">Belongs to the eukaryotic RPB7/RPC8 RNA polymerase subunit family.</text>
</comment>
<dbReference type="GeneID" id="90024073"/>
<proteinExistence type="inferred from homology"/>